<keyword evidence="5 9" id="KW-0378">Hydrolase</keyword>
<proteinExistence type="inferred from homology"/>
<evidence type="ECO:0000256" key="5">
    <source>
        <dbReference type="ARBA" id="ARBA00022801"/>
    </source>
</evidence>
<dbReference type="Pfam" id="PF01470">
    <property type="entry name" value="Peptidase_C15"/>
    <property type="match status" value="1"/>
</dbReference>
<evidence type="ECO:0000313" key="9">
    <source>
        <dbReference type="EMBL" id="TWT76972.1"/>
    </source>
</evidence>
<dbReference type="CDD" id="cd00501">
    <property type="entry name" value="Peptidase_C15"/>
    <property type="match status" value="1"/>
</dbReference>
<evidence type="ECO:0000313" key="10">
    <source>
        <dbReference type="Proteomes" id="UP000318478"/>
    </source>
</evidence>
<sequence>MLDPGRGIRFNYGMVKILITAYGPYDDWPENASWLALQAFLRDLPDGVELTTRLYPVDFQTLRSRLEPDLAEGHDAVLHLGQAPGAARIELETIGLNIGRERGAPPSEDFPLASDGPLAYRSGLPLPEWEALLRCNGIPAAVSYHAGEYLCNAALYLTHYFNEQAGRPTSATFLHLPLDTSQVVDQGRDAPSLPAEESARAIRLIIADLQQRRQYVGEQAGIA</sequence>
<dbReference type="PRINTS" id="PR00706">
    <property type="entry name" value="PYROGLUPTASE"/>
</dbReference>
<evidence type="ECO:0000256" key="1">
    <source>
        <dbReference type="ARBA" id="ARBA00006641"/>
    </source>
</evidence>
<evidence type="ECO:0000256" key="3">
    <source>
        <dbReference type="ARBA" id="ARBA00022490"/>
    </source>
</evidence>
<dbReference type="InterPro" id="IPR016125">
    <property type="entry name" value="Peptidase_C15-like"/>
</dbReference>
<accession>A0A5C5YPT0</accession>
<gene>
    <name evidence="9" type="primary">pcp</name>
    <name evidence="9" type="ORF">Pla123a_23970</name>
</gene>
<protein>
    <recommendedName>
        <fullName evidence="2">Pyrrolidone-carboxylate peptidase</fullName>
    </recommendedName>
    <alternativeName>
        <fullName evidence="7">5-oxoprolyl-peptidase</fullName>
    </alternativeName>
    <alternativeName>
        <fullName evidence="8">Pyroglutamyl-peptidase I</fullName>
    </alternativeName>
</protein>
<dbReference type="GO" id="GO:0016920">
    <property type="term" value="F:pyroglutamyl-peptidase activity"/>
    <property type="evidence" value="ECO:0007669"/>
    <property type="project" value="InterPro"/>
</dbReference>
<dbReference type="OrthoDB" id="9779738at2"/>
<keyword evidence="6" id="KW-0788">Thiol protease</keyword>
<evidence type="ECO:0000256" key="2">
    <source>
        <dbReference type="ARBA" id="ARBA00019191"/>
    </source>
</evidence>
<dbReference type="PANTHER" id="PTHR23402">
    <property type="entry name" value="PROTEASE FAMILY C15 PYROGLUTAMYL-PEPTIDASE I-RELATED"/>
    <property type="match status" value="1"/>
</dbReference>
<dbReference type="PIRSF" id="PIRSF015592">
    <property type="entry name" value="Prld-crbxl_pptds"/>
    <property type="match status" value="1"/>
</dbReference>
<evidence type="ECO:0000256" key="6">
    <source>
        <dbReference type="ARBA" id="ARBA00022807"/>
    </source>
</evidence>
<comment type="similarity">
    <text evidence="1">Belongs to the peptidase C15 family.</text>
</comment>
<dbReference type="Gene3D" id="3.40.630.20">
    <property type="entry name" value="Peptidase C15, pyroglutamyl peptidase I-like"/>
    <property type="match status" value="1"/>
</dbReference>
<evidence type="ECO:0000256" key="7">
    <source>
        <dbReference type="ARBA" id="ARBA00030836"/>
    </source>
</evidence>
<dbReference type="SUPFAM" id="SSF53182">
    <property type="entry name" value="Pyrrolidone carboxyl peptidase (pyroglutamate aminopeptidase)"/>
    <property type="match status" value="1"/>
</dbReference>
<organism evidence="9 10">
    <name type="scientific">Posidoniimonas polymericola</name>
    <dbReference type="NCBI Taxonomy" id="2528002"/>
    <lineage>
        <taxon>Bacteria</taxon>
        <taxon>Pseudomonadati</taxon>
        <taxon>Planctomycetota</taxon>
        <taxon>Planctomycetia</taxon>
        <taxon>Pirellulales</taxon>
        <taxon>Lacipirellulaceae</taxon>
        <taxon>Posidoniimonas</taxon>
    </lineage>
</organism>
<dbReference type="InterPro" id="IPR000816">
    <property type="entry name" value="Peptidase_C15"/>
</dbReference>
<dbReference type="GO" id="GO:0006508">
    <property type="term" value="P:proteolysis"/>
    <property type="evidence" value="ECO:0007669"/>
    <property type="project" value="UniProtKB-KW"/>
</dbReference>
<keyword evidence="10" id="KW-1185">Reference proteome</keyword>
<name>A0A5C5YPT0_9BACT</name>
<keyword evidence="3" id="KW-0963">Cytoplasm</keyword>
<dbReference type="Proteomes" id="UP000318478">
    <property type="component" value="Unassembled WGS sequence"/>
</dbReference>
<reference evidence="9 10" key="1">
    <citation type="submission" date="2019-02" db="EMBL/GenBank/DDBJ databases">
        <title>Deep-cultivation of Planctomycetes and their phenomic and genomic characterization uncovers novel biology.</title>
        <authorList>
            <person name="Wiegand S."/>
            <person name="Jogler M."/>
            <person name="Boedeker C."/>
            <person name="Pinto D."/>
            <person name="Vollmers J."/>
            <person name="Rivas-Marin E."/>
            <person name="Kohn T."/>
            <person name="Peeters S.H."/>
            <person name="Heuer A."/>
            <person name="Rast P."/>
            <person name="Oberbeckmann S."/>
            <person name="Bunk B."/>
            <person name="Jeske O."/>
            <person name="Meyerdierks A."/>
            <person name="Storesund J.E."/>
            <person name="Kallscheuer N."/>
            <person name="Luecker S."/>
            <person name="Lage O.M."/>
            <person name="Pohl T."/>
            <person name="Merkel B.J."/>
            <person name="Hornburger P."/>
            <person name="Mueller R.-W."/>
            <person name="Bruemmer F."/>
            <person name="Labrenz M."/>
            <person name="Spormann A.M."/>
            <person name="Op Den Camp H."/>
            <person name="Overmann J."/>
            <person name="Amann R."/>
            <person name="Jetten M.S.M."/>
            <person name="Mascher T."/>
            <person name="Medema M.H."/>
            <person name="Devos D.P."/>
            <person name="Kaster A.-K."/>
            <person name="Ovreas L."/>
            <person name="Rohde M."/>
            <person name="Galperin M.Y."/>
            <person name="Jogler C."/>
        </authorList>
    </citation>
    <scope>NUCLEOTIDE SEQUENCE [LARGE SCALE GENOMIC DNA]</scope>
    <source>
        <strain evidence="9 10">Pla123a</strain>
    </source>
</reference>
<comment type="caution">
    <text evidence="9">The sequence shown here is derived from an EMBL/GenBank/DDBJ whole genome shotgun (WGS) entry which is preliminary data.</text>
</comment>
<dbReference type="PANTHER" id="PTHR23402:SF1">
    <property type="entry name" value="PYROGLUTAMYL-PEPTIDASE I"/>
    <property type="match status" value="1"/>
</dbReference>
<dbReference type="InterPro" id="IPR036440">
    <property type="entry name" value="Peptidase_C15-like_sf"/>
</dbReference>
<dbReference type="EMBL" id="SJPO01000005">
    <property type="protein sequence ID" value="TWT76972.1"/>
    <property type="molecule type" value="Genomic_DNA"/>
</dbReference>
<evidence type="ECO:0000256" key="8">
    <source>
        <dbReference type="ARBA" id="ARBA00031559"/>
    </source>
</evidence>
<evidence type="ECO:0000256" key="4">
    <source>
        <dbReference type="ARBA" id="ARBA00022670"/>
    </source>
</evidence>
<dbReference type="AlphaFoldDB" id="A0A5C5YPT0"/>
<keyword evidence="4" id="KW-0645">Protease</keyword>
<dbReference type="GO" id="GO:0005829">
    <property type="term" value="C:cytosol"/>
    <property type="evidence" value="ECO:0007669"/>
    <property type="project" value="InterPro"/>
</dbReference>